<name>A0ABZ2M216_9BACT</name>
<dbReference type="Proteomes" id="UP001370348">
    <property type="component" value="Chromosome"/>
</dbReference>
<proteinExistence type="predicted"/>
<feature type="compositionally biased region" description="Basic and acidic residues" evidence="1">
    <location>
        <begin position="10"/>
        <end position="27"/>
    </location>
</feature>
<protein>
    <submittedName>
        <fullName evidence="2">Uncharacterized protein</fullName>
    </submittedName>
</protein>
<evidence type="ECO:0000256" key="1">
    <source>
        <dbReference type="SAM" id="MobiDB-lite"/>
    </source>
</evidence>
<feature type="region of interest" description="Disordered" evidence="1">
    <location>
        <begin position="1"/>
        <end position="29"/>
    </location>
</feature>
<dbReference type="RefSeq" id="WP_394825488.1">
    <property type="nucleotide sequence ID" value="NZ_CP089984.1"/>
</dbReference>
<organism evidence="2 3">
    <name type="scientific">Pendulispora albinea</name>
    <dbReference type="NCBI Taxonomy" id="2741071"/>
    <lineage>
        <taxon>Bacteria</taxon>
        <taxon>Pseudomonadati</taxon>
        <taxon>Myxococcota</taxon>
        <taxon>Myxococcia</taxon>
        <taxon>Myxococcales</taxon>
        <taxon>Sorangiineae</taxon>
        <taxon>Pendulisporaceae</taxon>
        <taxon>Pendulispora</taxon>
    </lineage>
</organism>
<evidence type="ECO:0000313" key="3">
    <source>
        <dbReference type="Proteomes" id="UP001370348"/>
    </source>
</evidence>
<dbReference type="EMBL" id="CP089984">
    <property type="protein sequence ID" value="WXB15854.1"/>
    <property type="molecule type" value="Genomic_DNA"/>
</dbReference>
<sequence>MEKGVQVSKETAKGIEEGVEKGRKSGESVDGAVIVSSGEELKDKGSLRVYAVNKAAGAEGTSEVVLAAENTLDKPLRLTKLEFTILDREGFVKRPASVAPRSEVTVPSKAKEKITVTVTEPPERLGKLRVYGLELDLVAAVGARAR</sequence>
<accession>A0ABZ2M216</accession>
<keyword evidence="3" id="KW-1185">Reference proteome</keyword>
<gene>
    <name evidence="2" type="ORF">LZC94_00985</name>
</gene>
<reference evidence="2 3" key="1">
    <citation type="submission" date="2021-12" db="EMBL/GenBank/DDBJ databases">
        <title>Discovery of the Pendulisporaceae a myxobacterial family with distinct sporulation behavior and unique specialized metabolism.</title>
        <authorList>
            <person name="Garcia R."/>
            <person name="Popoff A."/>
            <person name="Bader C.D."/>
            <person name="Loehr J."/>
            <person name="Walesch S."/>
            <person name="Walt C."/>
            <person name="Boldt J."/>
            <person name="Bunk B."/>
            <person name="Haeckl F.J.F.P.J."/>
            <person name="Gunesch A.P."/>
            <person name="Birkelbach J."/>
            <person name="Nuebel U."/>
            <person name="Pietschmann T."/>
            <person name="Bach T."/>
            <person name="Mueller R."/>
        </authorList>
    </citation>
    <scope>NUCLEOTIDE SEQUENCE [LARGE SCALE GENOMIC DNA]</scope>
    <source>
        <strain evidence="2 3">MSr11954</strain>
    </source>
</reference>
<evidence type="ECO:0000313" key="2">
    <source>
        <dbReference type="EMBL" id="WXB15854.1"/>
    </source>
</evidence>